<feature type="repeat" description="PPR" evidence="2">
    <location>
        <begin position="232"/>
        <end position="266"/>
    </location>
</feature>
<dbReference type="PANTHER" id="PTHR46128">
    <property type="entry name" value="MITOCHONDRIAL GROUP I INTRON SPLICING FACTOR CCM1"/>
    <property type="match status" value="1"/>
</dbReference>
<feature type="region of interest" description="Disordered" evidence="3">
    <location>
        <begin position="123"/>
        <end position="142"/>
    </location>
</feature>
<dbReference type="Pfam" id="PF13041">
    <property type="entry name" value="PPR_2"/>
    <property type="match status" value="2"/>
</dbReference>
<feature type="compositionally biased region" description="Basic and acidic residues" evidence="3">
    <location>
        <begin position="123"/>
        <end position="132"/>
    </location>
</feature>
<dbReference type="EMBL" id="JBCLYO010000001">
    <property type="protein sequence ID" value="KAL0096795.1"/>
    <property type="molecule type" value="Genomic_DNA"/>
</dbReference>
<dbReference type="PANTHER" id="PTHR46128:SF329">
    <property type="entry name" value="MITOCHONDRIAL GROUP I INTRON SPLICING FACTOR DMR1"/>
    <property type="match status" value="1"/>
</dbReference>
<dbReference type="InterPro" id="IPR050872">
    <property type="entry name" value="PPR_P_subfamily"/>
</dbReference>
<gene>
    <name evidence="4" type="ORF">J3Q64DRAFT_1709423</name>
</gene>
<reference evidence="4 5" key="1">
    <citation type="submission" date="2024-04" db="EMBL/GenBank/DDBJ databases">
        <title>Symmetric and asymmetric DNA N6-adenine methylation regulates different biological responses in Mucorales.</title>
        <authorList>
            <consortium name="Lawrence Berkeley National Laboratory"/>
            <person name="Lax C."/>
            <person name="Mondo S.J."/>
            <person name="Osorio-Concepcion M."/>
            <person name="Muszewska A."/>
            <person name="Corrochano-Luque M."/>
            <person name="Gutierrez G."/>
            <person name="Riley R."/>
            <person name="Lipzen A."/>
            <person name="Guo J."/>
            <person name="Hundley H."/>
            <person name="Amirebrahimi M."/>
            <person name="Ng V."/>
            <person name="Lorenzo-Gutierrez D."/>
            <person name="Binder U."/>
            <person name="Yang J."/>
            <person name="Song Y."/>
            <person name="Canovas D."/>
            <person name="Navarro E."/>
            <person name="Freitag M."/>
            <person name="Gabaldon T."/>
            <person name="Grigoriev I.V."/>
            <person name="Corrochano L.M."/>
            <person name="Nicolas F.E."/>
            <person name="Garre V."/>
        </authorList>
    </citation>
    <scope>NUCLEOTIDE SEQUENCE [LARGE SCALE GENOMIC DNA]</scope>
    <source>
        <strain evidence="4 5">L51</strain>
    </source>
</reference>
<evidence type="ECO:0000256" key="1">
    <source>
        <dbReference type="ARBA" id="ARBA00007626"/>
    </source>
</evidence>
<dbReference type="PROSITE" id="PS51375">
    <property type="entry name" value="PPR"/>
    <property type="match status" value="6"/>
</dbReference>
<feature type="repeat" description="PPR" evidence="2">
    <location>
        <begin position="197"/>
        <end position="231"/>
    </location>
</feature>
<name>A0ABR3BD67_PHYBL</name>
<feature type="repeat" description="PPR" evidence="2">
    <location>
        <begin position="302"/>
        <end position="336"/>
    </location>
</feature>
<dbReference type="Proteomes" id="UP001448207">
    <property type="component" value="Unassembled WGS sequence"/>
</dbReference>
<evidence type="ECO:0000313" key="5">
    <source>
        <dbReference type="Proteomes" id="UP001448207"/>
    </source>
</evidence>
<evidence type="ECO:0000313" key="4">
    <source>
        <dbReference type="EMBL" id="KAL0096795.1"/>
    </source>
</evidence>
<dbReference type="InterPro" id="IPR011990">
    <property type="entry name" value="TPR-like_helical_dom_sf"/>
</dbReference>
<evidence type="ECO:0000256" key="2">
    <source>
        <dbReference type="PROSITE-ProRule" id="PRU00708"/>
    </source>
</evidence>
<dbReference type="Gene3D" id="1.25.40.10">
    <property type="entry name" value="Tetratricopeptide repeat domain"/>
    <property type="match status" value="3"/>
</dbReference>
<dbReference type="Pfam" id="PF13812">
    <property type="entry name" value="PPR_3"/>
    <property type="match status" value="1"/>
</dbReference>
<accession>A0ABR3BD67</accession>
<feature type="repeat" description="PPR" evidence="2">
    <location>
        <begin position="374"/>
        <end position="404"/>
    </location>
</feature>
<keyword evidence="5" id="KW-1185">Reference proteome</keyword>
<dbReference type="InterPro" id="IPR002885">
    <property type="entry name" value="PPR_rpt"/>
</dbReference>
<protein>
    <recommendedName>
        <fullName evidence="6">Pentacotripeptide-repeat region of PRORP domain-containing protein</fullName>
    </recommendedName>
</protein>
<dbReference type="NCBIfam" id="TIGR00756">
    <property type="entry name" value="PPR"/>
    <property type="match status" value="6"/>
</dbReference>
<comment type="similarity">
    <text evidence="1">Belongs to the PPR family. P subfamily.</text>
</comment>
<feature type="repeat" description="PPR" evidence="2">
    <location>
        <begin position="337"/>
        <end position="368"/>
    </location>
</feature>
<organism evidence="4 5">
    <name type="scientific">Phycomyces blakesleeanus</name>
    <dbReference type="NCBI Taxonomy" id="4837"/>
    <lineage>
        <taxon>Eukaryota</taxon>
        <taxon>Fungi</taxon>
        <taxon>Fungi incertae sedis</taxon>
        <taxon>Mucoromycota</taxon>
        <taxon>Mucoromycotina</taxon>
        <taxon>Mucoromycetes</taxon>
        <taxon>Mucorales</taxon>
        <taxon>Phycomycetaceae</taxon>
        <taxon>Phycomyces</taxon>
    </lineage>
</organism>
<sequence length="669" mass="77378">MYRASCHLGRTVQWHPQRHLSNCLRTMASKSGLREEKTKQLMSEIRQLEYKVERSIQMEKAPNKNIDENDVLALCEEMSAKKKIQPKIRPDYLQNLRIKFLDTRPLKQKSIAAITPAIEEPLDKTSNTKDTEPVPTPVAGSASEEEINLVAQPKNQALENVQINDFQDLMYANALAGRPDEAEQALQLMEKYQLKPNVQCYTHIMDAYANVRDLDNVVATFKRMQKNNLEPDIYSYSTLIKAFAQDLRLDDALVVFEKLKKSDIIPTQPVFSSLISGFIKANKIERAWDLFDEMRLSYHQADEVSFTMMLHACAKRGEVERALNLFEDMANYNLYPTDVTFNVLIHACAKRPDYFDEAFSMFHQMQDVYGFQPDRITYNTLITACARKRNLARARSIFKLMLEDTKTAGTASMLIPDRYTYTNLFWCYANYTPPSTKNKNVETTDVSAEDGALVETCVLLPNMPDKRSKVVEESKLIFNHLLNEGVPLTTSLLTSYMSVHIAQKQTREVVSIYDGLFTQHGIERDLFTYQRMLNFCYATKDIELSWKVWEDYQDFLENRRLAYQTQANDNSLLKQKKLEATRLEDELTSGWTEENQKDMVLLMANTLARSNELKHSIALLSNHFKTPADNKYKPRLAELQTVYVKCVQLEDEESKKELVDLCRKNNQRY</sequence>
<evidence type="ECO:0000256" key="3">
    <source>
        <dbReference type="SAM" id="MobiDB-lite"/>
    </source>
</evidence>
<feature type="repeat" description="PPR" evidence="2">
    <location>
        <begin position="267"/>
        <end position="301"/>
    </location>
</feature>
<proteinExistence type="inferred from homology"/>
<evidence type="ECO:0008006" key="6">
    <source>
        <dbReference type="Google" id="ProtNLM"/>
    </source>
</evidence>
<dbReference type="Pfam" id="PF01535">
    <property type="entry name" value="PPR"/>
    <property type="match status" value="1"/>
</dbReference>
<comment type="caution">
    <text evidence="4">The sequence shown here is derived from an EMBL/GenBank/DDBJ whole genome shotgun (WGS) entry which is preliminary data.</text>
</comment>